<evidence type="ECO:0008006" key="4">
    <source>
        <dbReference type="Google" id="ProtNLM"/>
    </source>
</evidence>
<evidence type="ECO:0000313" key="2">
    <source>
        <dbReference type="EMBL" id="OHA50793.1"/>
    </source>
</evidence>
<gene>
    <name evidence="2" type="ORF">A3A97_01745</name>
</gene>
<keyword evidence="1" id="KW-0472">Membrane</keyword>
<dbReference type="Proteomes" id="UP000176951">
    <property type="component" value="Unassembled WGS sequence"/>
</dbReference>
<dbReference type="AlphaFoldDB" id="A0A1G2PR59"/>
<reference evidence="2 3" key="1">
    <citation type="journal article" date="2016" name="Nat. Commun.">
        <title>Thousands of microbial genomes shed light on interconnected biogeochemical processes in an aquifer system.</title>
        <authorList>
            <person name="Anantharaman K."/>
            <person name="Brown C.T."/>
            <person name="Hug L.A."/>
            <person name="Sharon I."/>
            <person name="Castelle C.J."/>
            <person name="Probst A.J."/>
            <person name="Thomas B.C."/>
            <person name="Singh A."/>
            <person name="Wilkins M.J."/>
            <person name="Karaoz U."/>
            <person name="Brodie E.L."/>
            <person name="Williams K.H."/>
            <person name="Hubbard S.S."/>
            <person name="Banfield J.F."/>
        </authorList>
    </citation>
    <scope>NUCLEOTIDE SEQUENCE [LARGE SCALE GENOMIC DNA]</scope>
</reference>
<dbReference type="EMBL" id="MHSW01000029">
    <property type="protein sequence ID" value="OHA50793.1"/>
    <property type="molecule type" value="Genomic_DNA"/>
</dbReference>
<accession>A0A1G2PR59</accession>
<keyword evidence="1" id="KW-0812">Transmembrane</keyword>
<evidence type="ECO:0000256" key="1">
    <source>
        <dbReference type="SAM" id="Phobius"/>
    </source>
</evidence>
<protein>
    <recommendedName>
        <fullName evidence="4">Type 4 fimbrial biogenesis protein PilX N-terminal domain-containing protein</fullName>
    </recommendedName>
</protein>
<organism evidence="2 3">
    <name type="scientific">Candidatus Terrybacteria bacterium RIFCSPLOWO2_01_FULL_40_23</name>
    <dbReference type="NCBI Taxonomy" id="1802366"/>
    <lineage>
        <taxon>Bacteria</taxon>
        <taxon>Candidatus Terryibacteriota</taxon>
    </lineage>
</organism>
<keyword evidence="1" id="KW-1133">Transmembrane helix</keyword>
<comment type="caution">
    <text evidence="2">The sequence shown here is derived from an EMBL/GenBank/DDBJ whole genome shotgun (WGS) entry which is preliminary data.</text>
</comment>
<proteinExistence type="predicted"/>
<feature type="transmembrane region" description="Helical" evidence="1">
    <location>
        <begin position="37"/>
        <end position="61"/>
    </location>
</feature>
<name>A0A1G2PR59_9BACT</name>
<sequence length="146" mass="16434">MLNSKFSAIVNLSKQILQWRESAFGGQQILNSKKSGFSLIIAMMLMTLTVSTVLGIVSLFLREFKLNTDLKYSTQAFYAAETGIEKYLWEFRRNGLGNRGTFSCATDCLGNGATYSLEYDFTGEVPFYILSTGDFRGIKRAIRTNF</sequence>
<evidence type="ECO:0000313" key="3">
    <source>
        <dbReference type="Proteomes" id="UP000176951"/>
    </source>
</evidence>